<dbReference type="Proteomes" id="UP000193146">
    <property type="component" value="Unassembled WGS sequence"/>
</dbReference>
<organism evidence="3 4">
    <name type="scientific">Burkholderia puraquae</name>
    <dbReference type="NCBI Taxonomy" id="1904757"/>
    <lineage>
        <taxon>Bacteria</taxon>
        <taxon>Pseudomonadati</taxon>
        <taxon>Pseudomonadota</taxon>
        <taxon>Betaproteobacteria</taxon>
        <taxon>Burkholderiales</taxon>
        <taxon>Burkholderiaceae</taxon>
        <taxon>Burkholderia</taxon>
        <taxon>Burkholderia cepacia complex</taxon>
    </lineage>
</organism>
<evidence type="ECO:0000313" key="5">
    <source>
        <dbReference type="Proteomes" id="UP000494135"/>
    </source>
</evidence>
<reference evidence="2 5" key="2">
    <citation type="submission" date="2020-04" db="EMBL/GenBank/DDBJ databases">
        <authorList>
            <person name="De Canck E."/>
        </authorList>
    </citation>
    <scope>NUCLEOTIDE SEQUENCE [LARGE SCALE GENOMIC DNA]</scope>
    <source>
        <strain evidence="2 5">LMG 29660</strain>
    </source>
</reference>
<dbReference type="EMBL" id="NBYX01000010">
    <property type="protein sequence ID" value="ORT84334.1"/>
    <property type="molecule type" value="Genomic_DNA"/>
</dbReference>
<evidence type="ECO:0000313" key="3">
    <source>
        <dbReference type="EMBL" id="ORT84334.1"/>
    </source>
</evidence>
<dbReference type="EMBL" id="CADIKG010000003">
    <property type="protein sequence ID" value="CAB3752603.1"/>
    <property type="molecule type" value="Genomic_DNA"/>
</dbReference>
<evidence type="ECO:0000313" key="2">
    <source>
        <dbReference type="EMBL" id="CAB3752603.1"/>
    </source>
</evidence>
<keyword evidence="1" id="KW-0812">Transmembrane</keyword>
<keyword evidence="1" id="KW-1133">Transmembrane helix</keyword>
<evidence type="ECO:0000313" key="4">
    <source>
        <dbReference type="Proteomes" id="UP000193146"/>
    </source>
</evidence>
<keyword evidence="4" id="KW-1185">Reference proteome</keyword>
<sequence>MTSEQPGQAEPIDDNRAVLLIELEAGGYLTEEQAARVTQRLRDAPAELPDTDSARKMLDWLIAEGYTTAEAEAKATHDLLDGRYASGNAKIVLMTVLEEIDPPRFEQRRNETVASMQREQKKRQMLIGFGGLAAALAVGAYLLWPASAPACGASSTVKALNSLLFDARRDMMRKNPMQMLEQGSKSFPHVSNPREVGYDEANRARGCLVDVSIADEHATIGYVVRHDDKDKSAFVVQMFPPEYVMVRYSAQGLDPKLGAPLGREVISSAFMAGIAQLDKDVSARSPSYGKPMHGDDEPATLTSSVLGVMPAADCKQIDGDHVSCPLLIDYRDRLLGAIGAPSMLQLKGDFTFVKDGSGWKTADDFDKTLMQAIVARRVAKVYGDEVADKMDAPKQK</sequence>
<feature type="transmembrane region" description="Helical" evidence="1">
    <location>
        <begin position="125"/>
        <end position="144"/>
    </location>
</feature>
<dbReference type="AlphaFoldDB" id="A0A1X1PEB8"/>
<name>A0A1X1PEB8_9BURK</name>
<dbReference type="Proteomes" id="UP000494135">
    <property type="component" value="Unassembled WGS sequence"/>
</dbReference>
<gene>
    <name evidence="3" type="ORF">B7G54_20255</name>
    <name evidence="2" type="ORF">LMG29660_01847</name>
</gene>
<keyword evidence="1" id="KW-0472">Membrane</keyword>
<accession>A0A1X1PEB8</accession>
<protein>
    <submittedName>
        <fullName evidence="3">Uncharacterized protein</fullName>
    </submittedName>
</protein>
<proteinExistence type="predicted"/>
<dbReference type="RefSeq" id="WP_085040693.1">
    <property type="nucleotide sequence ID" value="NZ_CADIKG010000003.1"/>
</dbReference>
<dbReference type="OrthoDB" id="8664907at2"/>
<reference evidence="3 4" key="1">
    <citation type="submission" date="2017-04" db="EMBL/GenBank/DDBJ databases">
        <title>Burkholderia puraquae sp. nov., a novel Burkholderia cepacia complex species from hospital setting samples.</title>
        <authorList>
            <person name="Martina P."/>
            <person name="Leguizamon M."/>
            <person name="Prieto C."/>
            <person name="Sousa S."/>
            <person name="Montanaro P."/>
            <person name="Draghi W."/>
            <person name="Staembler M."/>
            <person name="Bettiol M."/>
            <person name="Figoli C."/>
            <person name="Palau J."/>
            <person name="Alvarez F."/>
            <person name="Benetti S."/>
            <person name="Anchat E."/>
            <person name="Vescina C."/>
            <person name="Ferreras J."/>
            <person name="Lasch P."/>
            <person name="Lagares A."/>
            <person name="Zorreguieta A."/>
            <person name="Yantorno O."/>
            <person name="Bosch A."/>
        </authorList>
    </citation>
    <scope>NUCLEOTIDE SEQUENCE [LARGE SCALE GENOMIC DNA]</scope>
    <source>
        <strain evidence="3 4">CAMPA 1040</strain>
    </source>
</reference>
<evidence type="ECO:0000256" key="1">
    <source>
        <dbReference type="SAM" id="Phobius"/>
    </source>
</evidence>